<dbReference type="AlphaFoldDB" id="A0AAV7UQ43"/>
<accession>A0AAV7UQ43</accession>
<name>A0AAV7UQ43_PLEWA</name>
<evidence type="ECO:0000313" key="1">
    <source>
        <dbReference type="EMBL" id="KAJ1191170.1"/>
    </source>
</evidence>
<gene>
    <name evidence="1" type="ORF">NDU88_000486</name>
</gene>
<sequence length="136" mass="14474">MGCGSEERLPARNQGRCIRAQPSSANGCELKRVAGSGAPPPATIGEALVVGPGRALGDPQGTWGPLLRPLVVRAPQRTDATPEKDAQCALCAAEEALGVQTGLDPYIKHWRWCSERRPLAGTDARSEGACYEVRRQ</sequence>
<organism evidence="1 2">
    <name type="scientific">Pleurodeles waltl</name>
    <name type="common">Iberian ribbed newt</name>
    <dbReference type="NCBI Taxonomy" id="8319"/>
    <lineage>
        <taxon>Eukaryota</taxon>
        <taxon>Metazoa</taxon>
        <taxon>Chordata</taxon>
        <taxon>Craniata</taxon>
        <taxon>Vertebrata</taxon>
        <taxon>Euteleostomi</taxon>
        <taxon>Amphibia</taxon>
        <taxon>Batrachia</taxon>
        <taxon>Caudata</taxon>
        <taxon>Salamandroidea</taxon>
        <taxon>Salamandridae</taxon>
        <taxon>Pleurodelinae</taxon>
        <taxon>Pleurodeles</taxon>
    </lineage>
</organism>
<evidence type="ECO:0000313" key="2">
    <source>
        <dbReference type="Proteomes" id="UP001066276"/>
    </source>
</evidence>
<keyword evidence="2" id="KW-1185">Reference proteome</keyword>
<comment type="caution">
    <text evidence="1">The sequence shown here is derived from an EMBL/GenBank/DDBJ whole genome shotgun (WGS) entry which is preliminary data.</text>
</comment>
<protein>
    <submittedName>
        <fullName evidence="1">Uncharacterized protein</fullName>
    </submittedName>
</protein>
<reference evidence="1" key="1">
    <citation type="journal article" date="2022" name="bioRxiv">
        <title>Sequencing and chromosome-scale assembly of the giantPleurodeles waltlgenome.</title>
        <authorList>
            <person name="Brown T."/>
            <person name="Elewa A."/>
            <person name="Iarovenko S."/>
            <person name="Subramanian E."/>
            <person name="Araus A.J."/>
            <person name="Petzold A."/>
            <person name="Susuki M."/>
            <person name="Suzuki K.-i.T."/>
            <person name="Hayashi T."/>
            <person name="Toyoda A."/>
            <person name="Oliveira C."/>
            <person name="Osipova E."/>
            <person name="Leigh N.D."/>
            <person name="Simon A."/>
            <person name="Yun M.H."/>
        </authorList>
    </citation>
    <scope>NUCLEOTIDE SEQUENCE</scope>
    <source>
        <strain evidence="1">20211129_DDA</strain>
        <tissue evidence="1">Liver</tissue>
    </source>
</reference>
<dbReference type="Proteomes" id="UP001066276">
    <property type="component" value="Chromosome 2_2"/>
</dbReference>
<dbReference type="EMBL" id="JANPWB010000004">
    <property type="protein sequence ID" value="KAJ1191170.1"/>
    <property type="molecule type" value="Genomic_DNA"/>
</dbReference>
<proteinExistence type="predicted"/>